<feature type="binding site" evidence="9">
    <location>
        <begin position="10"/>
        <end position="11"/>
    </location>
    <ligand>
        <name>ATP</name>
        <dbReference type="ChEBI" id="CHEBI:30616"/>
    </ligand>
</feature>
<feature type="binding site" evidence="9">
    <location>
        <position position="99"/>
    </location>
    <ligand>
        <name>ATP</name>
        <dbReference type="ChEBI" id="CHEBI:30616"/>
    </ligand>
</feature>
<evidence type="ECO:0000256" key="6">
    <source>
        <dbReference type="ARBA" id="ARBA00022842"/>
    </source>
</evidence>
<comment type="subunit">
    <text evidence="9">Homohexamer.</text>
</comment>
<keyword evidence="2 9" id="KW-0808">Transferase</keyword>
<dbReference type="PANTHER" id="PTHR21342:SF1">
    <property type="entry name" value="PHOSPHOPANTETHEINE ADENYLYLTRANSFERASE"/>
    <property type="match status" value="1"/>
</dbReference>
<protein>
    <recommendedName>
        <fullName evidence="9">Phosphopantetheine adenylyltransferase</fullName>
        <ecNumber evidence="9">2.7.7.3</ecNumber>
    </recommendedName>
    <alternativeName>
        <fullName evidence="9">Dephospho-CoA pyrophosphorylase</fullName>
    </alternativeName>
    <alternativeName>
        <fullName evidence="9">Pantetheine-phosphate adenylyltransferase</fullName>
        <shortName evidence="9">PPAT</shortName>
    </alternativeName>
</protein>
<feature type="binding site" evidence="9">
    <location>
        <position position="74"/>
    </location>
    <ligand>
        <name>substrate</name>
    </ligand>
</feature>
<reference evidence="11 12" key="1">
    <citation type="submission" date="2021-03" db="EMBL/GenBank/DDBJ databases">
        <title>Succinivibrio sp. nov. isolated from feces of cow.</title>
        <authorList>
            <person name="Choi J.-Y."/>
        </authorList>
    </citation>
    <scope>NUCLEOTIDE SEQUENCE [LARGE SCALE GENOMIC DNA]</scope>
    <source>
        <strain evidence="11 12">AGMB01872</strain>
    </source>
</reference>
<evidence type="ECO:0000256" key="8">
    <source>
        <dbReference type="ARBA" id="ARBA00029346"/>
    </source>
</evidence>
<comment type="function">
    <text evidence="9">Reversibly transfers an adenylyl group from ATP to 4'-phosphopantetheine, yielding dephospho-CoA (dPCoA) and pyrophosphate.</text>
</comment>
<comment type="pathway">
    <text evidence="9">Cofactor biosynthesis; coenzyme A biosynthesis; CoA from (R)-pantothenate: step 4/5.</text>
</comment>
<evidence type="ECO:0000256" key="3">
    <source>
        <dbReference type="ARBA" id="ARBA00022695"/>
    </source>
</evidence>
<dbReference type="EC" id="2.7.7.3" evidence="9"/>
<dbReference type="RefSeq" id="WP_219938049.1">
    <property type="nucleotide sequence ID" value="NZ_JAGFNY010000031.1"/>
</dbReference>
<dbReference type="Gene3D" id="3.40.50.620">
    <property type="entry name" value="HUPs"/>
    <property type="match status" value="1"/>
</dbReference>
<accession>A0ABS7DIA4</accession>
<dbReference type="NCBIfam" id="TIGR01510">
    <property type="entry name" value="coaD_prev_kdtB"/>
    <property type="match status" value="1"/>
</dbReference>
<dbReference type="NCBIfam" id="TIGR00125">
    <property type="entry name" value="cyt_tran_rel"/>
    <property type="match status" value="1"/>
</dbReference>
<dbReference type="CDD" id="cd02163">
    <property type="entry name" value="PPAT"/>
    <property type="match status" value="1"/>
</dbReference>
<name>A0ABS7DIA4_9GAMM</name>
<proteinExistence type="inferred from homology"/>
<dbReference type="SUPFAM" id="SSF52374">
    <property type="entry name" value="Nucleotidylyl transferase"/>
    <property type="match status" value="1"/>
</dbReference>
<evidence type="ECO:0000259" key="10">
    <source>
        <dbReference type="Pfam" id="PF01467"/>
    </source>
</evidence>
<evidence type="ECO:0000313" key="11">
    <source>
        <dbReference type="EMBL" id="MBW7570824.1"/>
    </source>
</evidence>
<keyword evidence="6 9" id="KW-0460">Magnesium</keyword>
<dbReference type="PRINTS" id="PR01020">
    <property type="entry name" value="LPSBIOSNTHSS"/>
</dbReference>
<comment type="cofactor">
    <cofactor evidence="9">
        <name>Mg(2+)</name>
        <dbReference type="ChEBI" id="CHEBI:18420"/>
    </cofactor>
</comment>
<evidence type="ECO:0000256" key="7">
    <source>
        <dbReference type="ARBA" id="ARBA00022993"/>
    </source>
</evidence>
<feature type="binding site" evidence="9">
    <location>
        <position position="42"/>
    </location>
    <ligand>
        <name>substrate</name>
    </ligand>
</feature>
<dbReference type="InterPro" id="IPR004821">
    <property type="entry name" value="Cyt_trans-like"/>
</dbReference>
<evidence type="ECO:0000256" key="2">
    <source>
        <dbReference type="ARBA" id="ARBA00022679"/>
    </source>
</evidence>
<dbReference type="GO" id="GO:0004595">
    <property type="term" value="F:pantetheine-phosphate adenylyltransferase activity"/>
    <property type="evidence" value="ECO:0007669"/>
    <property type="project" value="UniProtKB-EC"/>
</dbReference>
<feature type="binding site" evidence="9">
    <location>
        <position position="18"/>
    </location>
    <ligand>
        <name>ATP</name>
        <dbReference type="ChEBI" id="CHEBI:30616"/>
    </ligand>
</feature>
<evidence type="ECO:0000256" key="1">
    <source>
        <dbReference type="ARBA" id="ARBA00022490"/>
    </source>
</evidence>
<dbReference type="InterPro" id="IPR014729">
    <property type="entry name" value="Rossmann-like_a/b/a_fold"/>
</dbReference>
<dbReference type="InterPro" id="IPR001980">
    <property type="entry name" value="PPAT"/>
</dbReference>
<organism evidence="11 12">
    <name type="scientific">Succinivibrio faecicola</name>
    <dbReference type="NCBI Taxonomy" id="2820300"/>
    <lineage>
        <taxon>Bacteria</taxon>
        <taxon>Pseudomonadati</taxon>
        <taxon>Pseudomonadota</taxon>
        <taxon>Gammaproteobacteria</taxon>
        <taxon>Aeromonadales</taxon>
        <taxon>Succinivibrionaceae</taxon>
        <taxon>Succinivibrio</taxon>
    </lineage>
</organism>
<evidence type="ECO:0000256" key="9">
    <source>
        <dbReference type="HAMAP-Rule" id="MF_00151"/>
    </source>
</evidence>
<dbReference type="PANTHER" id="PTHR21342">
    <property type="entry name" value="PHOSPHOPANTETHEINE ADENYLYLTRANSFERASE"/>
    <property type="match status" value="1"/>
</dbReference>
<dbReference type="Proteomes" id="UP000731465">
    <property type="component" value="Unassembled WGS sequence"/>
</dbReference>
<keyword evidence="5 9" id="KW-0067">ATP-binding</keyword>
<comment type="caution">
    <text evidence="11">The sequence shown here is derived from an EMBL/GenBank/DDBJ whole genome shotgun (WGS) entry which is preliminary data.</text>
</comment>
<feature type="binding site" evidence="9">
    <location>
        <position position="88"/>
    </location>
    <ligand>
        <name>substrate</name>
    </ligand>
</feature>
<dbReference type="EMBL" id="JAGFNY010000031">
    <property type="protein sequence ID" value="MBW7570824.1"/>
    <property type="molecule type" value="Genomic_DNA"/>
</dbReference>
<dbReference type="Pfam" id="PF01467">
    <property type="entry name" value="CTP_transf_like"/>
    <property type="match status" value="1"/>
</dbReference>
<dbReference type="HAMAP" id="MF_00151">
    <property type="entry name" value="PPAT_bact"/>
    <property type="match status" value="1"/>
</dbReference>
<comment type="catalytic activity">
    <reaction evidence="8 9">
        <text>(R)-4'-phosphopantetheine + ATP + H(+) = 3'-dephospho-CoA + diphosphate</text>
        <dbReference type="Rhea" id="RHEA:19801"/>
        <dbReference type="ChEBI" id="CHEBI:15378"/>
        <dbReference type="ChEBI" id="CHEBI:30616"/>
        <dbReference type="ChEBI" id="CHEBI:33019"/>
        <dbReference type="ChEBI" id="CHEBI:57328"/>
        <dbReference type="ChEBI" id="CHEBI:61723"/>
        <dbReference type="EC" id="2.7.7.3"/>
    </reaction>
</comment>
<comment type="similarity">
    <text evidence="9">Belongs to the bacterial CoaD family.</text>
</comment>
<keyword evidence="4 9" id="KW-0547">Nucleotide-binding</keyword>
<comment type="subcellular location">
    <subcellularLocation>
        <location evidence="9">Cytoplasm</location>
    </subcellularLocation>
</comment>
<feature type="binding site" evidence="9">
    <location>
        <begin position="89"/>
        <end position="91"/>
    </location>
    <ligand>
        <name>ATP</name>
        <dbReference type="ChEBI" id="CHEBI:30616"/>
    </ligand>
</feature>
<sequence>MESTAVFPGTFDPITNGHLDLIKRSSRIFEKIIVAVAASPSKHTMFDLNTRVNLCNDSIKDLKNVSAEGFDGMLIDYLKSKKANILIRGVRTGLDFEYESQLSNMYKVESPDIEMVILPPNPSVSFISSTLVREVIIHRGNIEKYVPKAVVEKVKQL</sequence>
<feature type="binding site" evidence="9">
    <location>
        <begin position="124"/>
        <end position="130"/>
    </location>
    <ligand>
        <name>ATP</name>
        <dbReference type="ChEBI" id="CHEBI:30616"/>
    </ligand>
</feature>
<feature type="binding site" evidence="9">
    <location>
        <position position="10"/>
    </location>
    <ligand>
        <name>substrate</name>
    </ligand>
</feature>
<evidence type="ECO:0000256" key="4">
    <source>
        <dbReference type="ARBA" id="ARBA00022741"/>
    </source>
</evidence>
<evidence type="ECO:0000313" key="12">
    <source>
        <dbReference type="Proteomes" id="UP000731465"/>
    </source>
</evidence>
<keyword evidence="3 9" id="KW-0548">Nucleotidyltransferase</keyword>
<keyword evidence="1 9" id="KW-0963">Cytoplasm</keyword>
<feature type="domain" description="Cytidyltransferase-like" evidence="10">
    <location>
        <begin position="6"/>
        <end position="134"/>
    </location>
</feature>
<feature type="site" description="Transition state stabilizer" evidence="9">
    <location>
        <position position="18"/>
    </location>
</feature>
<evidence type="ECO:0000256" key="5">
    <source>
        <dbReference type="ARBA" id="ARBA00022840"/>
    </source>
</evidence>
<gene>
    <name evidence="9 11" type="primary">coaD</name>
    <name evidence="11" type="ORF">J5V48_07950</name>
</gene>
<keyword evidence="7 9" id="KW-0173">Coenzyme A biosynthesis</keyword>
<keyword evidence="12" id="KW-1185">Reference proteome</keyword>